<evidence type="ECO:0000259" key="5">
    <source>
        <dbReference type="PROSITE" id="PS50850"/>
    </source>
</evidence>
<keyword evidence="7" id="KW-1185">Reference proteome</keyword>
<feature type="transmembrane region" description="Helical" evidence="4">
    <location>
        <begin position="107"/>
        <end position="126"/>
    </location>
</feature>
<feature type="domain" description="Major facilitator superfamily (MFS) profile" evidence="5">
    <location>
        <begin position="98"/>
        <end position="488"/>
    </location>
</feature>
<dbReference type="Proteomes" id="UP000800035">
    <property type="component" value="Unassembled WGS sequence"/>
</dbReference>
<evidence type="ECO:0000256" key="3">
    <source>
        <dbReference type="SAM" id="MobiDB-lite"/>
    </source>
</evidence>
<comment type="subcellular location">
    <subcellularLocation>
        <location evidence="1">Membrane</location>
        <topology evidence="1">Multi-pass membrane protein</topology>
    </subcellularLocation>
</comment>
<feature type="transmembrane region" description="Helical" evidence="4">
    <location>
        <begin position="296"/>
        <end position="319"/>
    </location>
</feature>
<feature type="transmembrane region" description="Helical" evidence="4">
    <location>
        <begin position="363"/>
        <end position="383"/>
    </location>
</feature>
<dbReference type="GO" id="GO:0016020">
    <property type="term" value="C:membrane"/>
    <property type="evidence" value="ECO:0007669"/>
    <property type="project" value="UniProtKB-SubCell"/>
</dbReference>
<dbReference type="InterPro" id="IPR050327">
    <property type="entry name" value="Proton-linked_MCT"/>
</dbReference>
<dbReference type="EMBL" id="ML976979">
    <property type="protein sequence ID" value="KAF1962569.1"/>
    <property type="molecule type" value="Genomic_DNA"/>
</dbReference>
<protein>
    <submittedName>
        <fullName evidence="6">MFS general substrate transporter</fullName>
    </submittedName>
</protein>
<dbReference type="AlphaFoldDB" id="A0A6A5UF56"/>
<feature type="compositionally biased region" description="Low complexity" evidence="3">
    <location>
        <begin position="33"/>
        <end position="44"/>
    </location>
</feature>
<feature type="transmembrane region" description="Helical" evidence="4">
    <location>
        <begin position="331"/>
        <end position="351"/>
    </location>
</feature>
<feature type="transmembrane region" description="Helical" evidence="4">
    <location>
        <begin position="255"/>
        <end position="275"/>
    </location>
</feature>
<dbReference type="InterPro" id="IPR020846">
    <property type="entry name" value="MFS_dom"/>
</dbReference>
<keyword evidence="4" id="KW-1133">Transmembrane helix</keyword>
<feature type="transmembrane region" description="Helical" evidence="4">
    <location>
        <begin position="389"/>
        <end position="414"/>
    </location>
</feature>
<feature type="transmembrane region" description="Helical" evidence="4">
    <location>
        <begin position="459"/>
        <end position="479"/>
    </location>
</feature>
<dbReference type="PANTHER" id="PTHR11360">
    <property type="entry name" value="MONOCARBOXYLATE TRANSPORTER"/>
    <property type="match status" value="1"/>
</dbReference>
<feature type="transmembrane region" description="Helical" evidence="4">
    <location>
        <begin position="223"/>
        <end position="243"/>
    </location>
</feature>
<dbReference type="GO" id="GO:0022857">
    <property type="term" value="F:transmembrane transporter activity"/>
    <property type="evidence" value="ECO:0007669"/>
    <property type="project" value="InterPro"/>
</dbReference>
<organism evidence="6 7">
    <name type="scientific">Byssothecium circinans</name>
    <dbReference type="NCBI Taxonomy" id="147558"/>
    <lineage>
        <taxon>Eukaryota</taxon>
        <taxon>Fungi</taxon>
        <taxon>Dikarya</taxon>
        <taxon>Ascomycota</taxon>
        <taxon>Pezizomycotina</taxon>
        <taxon>Dothideomycetes</taxon>
        <taxon>Pleosporomycetidae</taxon>
        <taxon>Pleosporales</taxon>
        <taxon>Massarineae</taxon>
        <taxon>Massarinaceae</taxon>
        <taxon>Byssothecium</taxon>
    </lineage>
</organism>
<evidence type="ECO:0000256" key="4">
    <source>
        <dbReference type="SAM" id="Phobius"/>
    </source>
</evidence>
<gene>
    <name evidence="6" type="ORF">CC80DRAFT_487994</name>
</gene>
<accession>A0A6A5UF56</accession>
<keyword evidence="4" id="KW-0812">Transmembrane</keyword>
<feature type="transmembrane region" description="Helical" evidence="4">
    <location>
        <begin position="138"/>
        <end position="156"/>
    </location>
</feature>
<name>A0A6A5UF56_9PLEO</name>
<proteinExistence type="inferred from homology"/>
<sequence>MMSAPNPIPSADLEKGLQQQTHDGANPKAADQPSHSPSTTTLPPAENQDSEEEAIERIPTQTSEIAPRKSFNLVKTLTARSNATLIHPGPPPDGGIKAWTQACMGHLVILNTWGMIASFGAFQAYYTGELGMEPSAVSWIGSMQMLGHFGLGMFSGRLLDIGYYYWSVIPGMLLAALGMFMTSLCHSYYQFFLAQGVLLGFGCGLQFAPSMSLITTYFARNRSVALAIMASGSATGGLLYPTIVRQLLPAIGFVWTVRVMGFIMLVVGCCYCSLLKPRLPPRKSGPLFEWGAFREPAYSLYLIGLFLFCFGVYFAFYYISAFAINVLHAPYSTSINLLLLLNGVGLLGRLIPGFIADRFFGPYNTLLPLCFITSTILYCWAAVSAVPSLYVFASLYGFFSAGFQGLFPSVLSSLTKDLSKAGARNGMGLGVVGLSSLIGPPIAGALVQKNNGNYFVAQMWGASMMCMGALVILVGRLTITGFTFKIRV</sequence>
<feature type="region of interest" description="Disordered" evidence="3">
    <location>
        <begin position="1"/>
        <end position="62"/>
    </location>
</feature>
<reference evidence="6" key="1">
    <citation type="journal article" date="2020" name="Stud. Mycol.">
        <title>101 Dothideomycetes genomes: a test case for predicting lifestyles and emergence of pathogens.</title>
        <authorList>
            <person name="Haridas S."/>
            <person name="Albert R."/>
            <person name="Binder M."/>
            <person name="Bloem J."/>
            <person name="Labutti K."/>
            <person name="Salamov A."/>
            <person name="Andreopoulos B."/>
            <person name="Baker S."/>
            <person name="Barry K."/>
            <person name="Bills G."/>
            <person name="Bluhm B."/>
            <person name="Cannon C."/>
            <person name="Castanera R."/>
            <person name="Culley D."/>
            <person name="Daum C."/>
            <person name="Ezra D."/>
            <person name="Gonzalez J."/>
            <person name="Henrissat B."/>
            <person name="Kuo A."/>
            <person name="Liang C."/>
            <person name="Lipzen A."/>
            <person name="Lutzoni F."/>
            <person name="Magnuson J."/>
            <person name="Mondo S."/>
            <person name="Nolan M."/>
            <person name="Ohm R."/>
            <person name="Pangilinan J."/>
            <person name="Park H.-J."/>
            <person name="Ramirez L."/>
            <person name="Alfaro M."/>
            <person name="Sun H."/>
            <person name="Tritt A."/>
            <person name="Yoshinaga Y."/>
            <person name="Zwiers L.-H."/>
            <person name="Turgeon B."/>
            <person name="Goodwin S."/>
            <person name="Spatafora J."/>
            <person name="Crous P."/>
            <person name="Grigoriev I."/>
        </authorList>
    </citation>
    <scope>NUCLEOTIDE SEQUENCE</scope>
    <source>
        <strain evidence="6">CBS 675.92</strain>
    </source>
</reference>
<feature type="transmembrane region" description="Helical" evidence="4">
    <location>
        <begin position="163"/>
        <end position="182"/>
    </location>
</feature>
<dbReference type="InterPro" id="IPR036259">
    <property type="entry name" value="MFS_trans_sf"/>
</dbReference>
<dbReference type="PANTHER" id="PTHR11360:SF130">
    <property type="entry name" value="MAJOR FACILITATOR SUPERFAMILY (MFS) PROFILE DOMAIN-CONTAINING PROTEIN-RELATED"/>
    <property type="match status" value="1"/>
</dbReference>
<dbReference type="InterPro" id="IPR011701">
    <property type="entry name" value="MFS"/>
</dbReference>
<evidence type="ECO:0000256" key="1">
    <source>
        <dbReference type="ARBA" id="ARBA00004141"/>
    </source>
</evidence>
<evidence type="ECO:0000313" key="6">
    <source>
        <dbReference type="EMBL" id="KAF1962569.1"/>
    </source>
</evidence>
<evidence type="ECO:0000256" key="2">
    <source>
        <dbReference type="ARBA" id="ARBA00006727"/>
    </source>
</evidence>
<keyword evidence="4" id="KW-0472">Membrane</keyword>
<dbReference type="Gene3D" id="1.20.1250.20">
    <property type="entry name" value="MFS general substrate transporter like domains"/>
    <property type="match status" value="2"/>
</dbReference>
<feature type="transmembrane region" description="Helical" evidence="4">
    <location>
        <begin position="426"/>
        <end position="447"/>
    </location>
</feature>
<dbReference type="SUPFAM" id="SSF103473">
    <property type="entry name" value="MFS general substrate transporter"/>
    <property type="match status" value="1"/>
</dbReference>
<feature type="transmembrane region" description="Helical" evidence="4">
    <location>
        <begin position="188"/>
        <end position="211"/>
    </location>
</feature>
<dbReference type="PROSITE" id="PS50850">
    <property type="entry name" value="MFS"/>
    <property type="match status" value="1"/>
</dbReference>
<comment type="similarity">
    <text evidence="2">Belongs to the major facilitator superfamily. Monocarboxylate porter (TC 2.A.1.13) family.</text>
</comment>
<dbReference type="Pfam" id="PF07690">
    <property type="entry name" value="MFS_1"/>
    <property type="match status" value="1"/>
</dbReference>
<dbReference type="OrthoDB" id="6499973at2759"/>
<evidence type="ECO:0000313" key="7">
    <source>
        <dbReference type="Proteomes" id="UP000800035"/>
    </source>
</evidence>